<evidence type="ECO:0000313" key="2">
    <source>
        <dbReference type="WBParaSite" id="ES5_v2.g13969.t1"/>
    </source>
</evidence>
<reference evidence="2" key="1">
    <citation type="submission" date="2022-11" db="UniProtKB">
        <authorList>
            <consortium name="WormBaseParasite"/>
        </authorList>
    </citation>
    <scope>IDENTIFICATION</scope>
</reference>
<dbReference type="Proteomes" id="UP000887579">
    <property type="component" value="Unplaced"/>
</dbReference>
<proteinExistence type="predicted"/>
<organism evidence="1 2">
    <name type="scientific">Panagrolaimus sp. ES5</name>
    <dbReference type="NCBI Taxonomy" id="591445"/>
    <lineage>
        <taxon>Eukaryota</taxon>
        <taxon>Metazoa</taxon>
        <taxon>Ecdysozoa</taxon>
        <taxon>Nematoda</taxon>
        <taxon>Chromadorea</taxon>
        <taxon>Rhabditida</taxon>
        <taxon>Tylenchina</taxon>
        <taxon>Panagrolaimomorpha</taxon>
        <taxon>Panagrolaimoidea</taxon>
        <taxon>Panagrolaimidae</taxon>
        <taxon>Panagrolaimus</taxon>
    </lineage>
</organism>
<accession>A0AC34F9T8</accession>
<protein>
    <submittedName>
        <fullName evidence="2">Translation initiation factor eIF-2B subunit beta</fullName>
    </submittedName>
</protein>
<name>A0AC34F9T8_9BILA</name>
<evidence type="ECO:0000313" key="1">
    <source>
        <dbReference type="Proteomes" id="UP000887579"/>
    </source>
</evidence>
<sequence length="227" mass="25098">MNFIFDQAYDLMFLPSDNYAATDIKKIKGGILVSLGEYQMEMENSAESLASKALQDVHISEYSDIVMTYKFSKSETLKKFFLNVKTKILYSVDDDPDAQANVISLIDILSTMRTTTRVIISAAAILPDGSCVSTAAAAAGTLSMRLAAKRHSVPVLVCASFYKLTPMFIPHLDEFNVHSSPVEILPASDQENSGLAGKALSLVFLKWPLFLFCRLVKMFHTISCKTF</sequence>
<dbReference type="WBParaSite" id="ES5_v2.g13969.t1">
    <property type="protein sequence ID" value="ES5_v2.g13969.t1"/>
    <property type="gene ID" value="ES5_v2.g13969"/>
</dbReference>